<organism evidence="1 2">
    <name type="scientific">Exophiala bonariae</name>
    <dbReference type="NCBI Taxonomy" id="1690606"/>
    <lineage>
        <taxon>Eukaryota</taxon>
        <taxon>Fungi</taxon>
        <taxon>Dikarya</taxon>
        <taxon>Ascomycota</taxon>
        <taxon>Pezizomycotina</taxon>
        <taxon>Eurotiomycetes</taxon>
        <taxon>Chaetothyriomycetidae</taxon>
        <taxon>Chaetothyriales</taxon>
        <taxon>Herpotrichiellaceae</taxon>
        <taxon>Exophiala</taxon>
    </lineage>
</organism>
<dbReference type="Proteomes" id="UP001358417">
    <property type="component" value="Unassembled WGS sequence"/>
</dbReference>
<dbReference type="GeneID" id="89969477"/>
<dbReference type="AlphaFoldDB" id="A0AAV9NVL2"/>
<keyword evidence="2" id="KW-1185">Reference proteome</keyword>
<proteinExistence type="predicted"/>
<accession>A0AAV9NVL2</accession>
<name>A0AAV9NVL2_9EURO</name>
<comment type="caution">
    <text evidence="1">The sequence shown here is derived from an EMBL/GenBank/DDBJ whole genome shotgun (WGS) entry which is preliminary data.</text>
</comment>
<evidence type="ECO:0000313" key="1">
    <source>
        <dbReference type="EMBL" id="KAK5065417.1"/>
    </source>
</evidence>
<reference evidence="1 2" key="1">
    <citation type="submission" date="2023-08" db="EMBL/GenBank/DDBJ databases">
        <title>Black Yeasts Isolated from many extreme environments.</title>
        <authorList>
            <person name="Coleine C."/>
            <person name="Stajich J.E."/>
            <person name="Selbmann L."/>
        </authorList>
    </citation>
    <scope>NUCLEOTIDE SEQUENCE [LARGE SCALE GENOMIC DNA]</scope>
    <source>
        <strain evidence="1 2">CCFEE 5792</strain>
    </source>
</reference>
<protein>
    <submittedName>
        <fullName evidence="1">Uncharacterized protein</fullName>
    </submittedName>
</protein>
<evidence type="ECO:0000313" key="2">
    <source>
        <dbReference type="Proteomes" id="UP001358417"/>
    </source>
</evidence>
<dbReference type="RefSeq" id="XP_064712741.1">
    <property type="nucleotide sequence ID" value="XM_064844881.1"/>
</dbReference>
<dbReference type="EMBL" id="JAVRRD010000001">
    <property type="protein sequence ID" value="KAK5065417.1"/>
    <property type="molecule type" value="Genomic_DNA"/>
</dbReference>
<sequence length="70" mass="7861">MLYMENGMATYVQKWEPFVAQGRYGGAQQGNGNKYKENFVFLGLKDGNTLFVDEDVDTPNEQESSTKADS</sequence>
<gene>
    <name evidence="1" type="ORF">LTR84_001255</name>
</gene>